<evidence type="ECO:0000256" key="1">
    <source>
        <dbReference type="ARBA" id="ARBA00022737"/>
    </source>
</evidence>
<dbReference type="SMART" id="SM00028">
    <property type="entry name" value="TPR"/>
    <property type="match status" value="2"/>
</dbReference>
<dbReference type="PANTHER" id="PTHR44858:SF1">
    <property type="entry name" value="UDP-N-ACETYLGLUCOSAMINE--PEPTIDE N-ACETYLGLUCOSAMINYLTRANSFERASE SPINDLY-RELATED"/>
    <property type="match status" value="1"/>
</dbReference>
<keyword evidence="4" id="KW-1133">Transmembrane helix</keyword>
<dbReference type="SUPFAM" id="SSF48452">
    <property type="entry name" value="TPR-like"/>
    <property type="match status" value="1"/>
</dbReference>
<name>A0A9E8NFY4_9BACT</name>
<evidence type="ECO:0000313" key="5">
    <source>
        <dbReference type="EMBL" id="WAC13557.1"/>
    </source>
</evidence>
<sequence>MEFPILIVFFAIIFYLRYATDKRSVSEKEAERLSENIAIYRSGNLSRAFEAFDQRIASYPQSSISYLYRGLCYKQMGNSNEAAKDFLTGITYDNTFADLYTELGKLQRESNQLQEAFNTFSTAIRVSLGQAPEPYHERGLTLQLLDRHAEADIDFGTEEFIVQQEAREKLSETKTVRSPWFDRKLRLNTLLVFLWSALLIISIKTASSIHLPYLTAVALSAALGYVEPDRGWILAVIQCLTLLLAYIYFVDRPVSQARSELEYFSLFGAIGLTFIASFLGAFLKKAISL</sequence>
<evidence type="ECO:0000313" key="6">
    <source>
        <dbReference type="Proteomes" id="UP001164653"/>
    </source>
</evidence>
<feature type="transmembrane region" description="Helical" evidence="4">
    <location>
        <begin position="185"/>
        <end position="203"/>
    </location>
</feature>
<dbReference type="InterPro" id="IPR050498">
    <property type="entry name" value="Ycf3"/>
</dbReference>
<keyword evidence="6" id="KW-1185">Reference proteome</keyword>
<accession>A0A9E8NFY4</accession>
<dbReference type="EMBL" id="CP112998">
    <property type="protein sequence ID" value="WAC13557.1"/>
    <property type="molecule type" value="Genomic_DNA"/>
</dbReference>
<gene>
    <name evidence="5" type="ORF">ON006_06285</name>
</gene>
<feature type="repeat" description="TPR" evidence="3">
    <location>
        <begin position="97"/>
        <end position="130"/>
    </location>
</feature>
<feature type="transmembrane region" description="Helical" evidence="4">
    <location>
        <begin position="261"/>
        <end position="283"/>
    </location>
</feature>
<dbReference type="InterPro" id="IPR019734">
    <property type="entry name" value="TPR_rpt"/>
</dbReference>
<dbReference type="Proteomes" id="UP001164653">
    <property type="component" value="Chromosome"/>
</dbReference>
<dbReference type="Gene3D" id="1.25.40.10">
    <property type="entry name" value="Tetratricopeptide repeat domain"/>
    <property type="match status" value="1"/>
</dbReference>
<evidence type="ECO:0000256" key="2">
    <source>
        <dbReference type="ARBA" id="ARBA00022803"/>
    </source>
</evidence>
<evidence type="ECO:0008006" key="7">
    <source>
        <dbReference type="Google" id="ProtNLM"/>
    </source>
</evidence>
<keyword evidence="1" id="KW-0677">Repeat</keyword>
<organism evidence="5 6">
    <name type="scientific">Dyadobacter pollutisoli</name>
    <dbReference type="NCBI Taxonomy" id="2910158"/>
    <lineage>
        <taxon>Bacteria</taxon>
        <taxon>Pseudomonadati</taxon>
        <taxon>Bacteroidota</taxon>
        <taxon>Cytophagia</taxon>
        <taxon>Cytophagales</taxon>
        <taxon>Spirosomataceae</taxon>
        <taxon>Dyadobacter</taxon>
    </lineage>
</organism>
<dbReference type="AlphaFoldDB" id="A0A9E8NFY4"/>
<feature type="transmembrane region" description="Helical" evidence="4">
    <location>
        <begin position="232"/>
        <end position="249"/>
    </location>
</feature>
<dbReference type="KEGG" id="dpf:ON006_06285"/>
<keyword evidence="4" id="KW-0472">Membrane</keyword>
<dbReference type="PANTHER" id="PTHR44858">
    <property type="entry name" value="TETRATRICOPEPTIDE REPEAT PROTEIN 6"/>
    <property type="match status" value="1"/>
</dbReference>
<dbReference type="InterPro" id="IPR011990">
    <property type="entry name" value="TPR-like_helical_dom_sf"/>
</dbReference>
<dbReference type="Pfam" id="PF13181">
    <property type="entry name" value="TPR_8"/>
    <property type="match status" value="1"/>
</dbReference>
<evidence type="ECO:0000256" key="4">
    <source>
        <dbReference type="SAM" id="Phobius"/>
    </source>
</evidence>
<keyword evidence="2 3" id="KW-0802">TPR repeat</keyword>
<keyword evidence="4" id="KW-0812">Transmembrane</keyword>
<dbReference type="RefSeq" id="WP_244819335.1">
    <property type="nucleotide sequence ID" value="NZ_CP112998.1"/>
</dbReference>
<dbReference type="PROSITE" id="PS50005">
    <property type="entry name" value="TPR"/>
    <property type="match status" value="1"/>
</dbReference>
<protein>
    <recommendedName>
        <fullName evidence="7">Tetratricopeptide repeat protein</fullName>
    </recommendedName>
</protein>
<reference evidence="5" key="1">
    <citation type="submission" date="2022-11" db="EMBL/GenBank/DDBJ databases">
        <title>Dyadobacter pollutisoli sp. nov., isolated from plastic dumped soil.</title>
        <authorList>
            <person name="Kim J.M."/>
            <person name="Kim K.R."/>
            <person name="Lee J.K."/>
            <person name="Hao L."/>
            <person name="Jeon C.O."/>
        </authorList>
    </citation>
    <scope>NUCLEOTIDE SEQUENCE</scope>
    <source>
        <strain evidence="5">U1</strain>
    </source>
</reference>
<evidence type="ECO:0000256" key="3">
    <source>
        <dbReference type="PROSITE-ProRule" id="PRU00339"/>
    </source>
</evidence>
<proteinExistence type="predicted"/>